<evidence type="ECO:0000256" key="2">
    <source>
        <dbReference type="ARBA" id="ARBA00007441"/>
    </source>
</evidence>
<protein>
    <recommendedName>
        <fullName evidence="6">Aminotransferase</fullName>
        <ecNumber evidence="6">2.6.1.-</ecNumber>
    </recommendedName>
</protein>
<feature type="domain" description="Aminotransferase class I/classII large" evidence="7">
    <location>
        <begin position="31"/>
        <end position="374"/>
    </location>
</feature>
<name>A0A2M6W443_9BACT</name>
<dbReference type="EMBL" id="PFBX01000022">
    <property type="protein sequence ID" value="PIT87547.1"/>
    <property type="molecule type" value="Genomic_DNA"/>
</dbReference>
<dbReference type="CDD" id="cd00609">
    <property type="entry name" value="AAT_like"/>
    <property type="match status" value="1"/>
</dbReference>
<dbReference type="InterPro" id="IPR004839">
    <property type="entry name" value="Aminotransferase_I/II_large"/>
</dbReference>
<evidence type="ECO:0000256" key="3">
    <source>
        <dbReference type="ARBA" id="ARBA00022576"/>
    </source>
</evidence>
<sequence>MQIAKRLNITPSATGAINDLANKKKSHGVRVYNLSAGEPMLATDKLVVDEALFKAQAESVGYSPIAGLGQLRQVACNWLNDFYGADYFDNEILVSCGGKYAIYLAIQSLINPGDEAIIVAPYWVSYQSMVQLAGGAIKIIQTNEKDDWKPSARQFKEAISDKTKLIILNNASNPTGCLYTRDQLEEILKLAKENDLTVISDEVYSGLAYDGEFVSLGSFKKYRENTIVIQSCSKNFAMTGWRVGFAFGPDQIIRAMRVLQSQSLTNTSTVSQWAAVAALKNADRIMGQVNQAMQKRRDVFVQTFNRLFENKISPPPSGLYCFVSLEALGAVDQTSVDFCRQVLEDKNVAIVPGSAFGREGYVRFSFGADEGELVGGLEALAG</sequence>
<comment type="similarity">
    <text evidence="2 6">Belongs to the class-I pyridoxal-phosphate-dependent aminotransferase family.</text>
</comment>
<dbReference type="SUPFAM" id="SSF53383">
    <property type="entry name" value="PLP-dependent transferases"/>
    <property type="match status" value="1"/>
</dbReference>
<dbReference type="InterPro" id="IPR015422">
    <property type="entry name" value="PyrdxlP-dep_Trfase_small"/>
</dbReference>
<proteinExistence type="inferred from homology"/>
<dbReference type="Pfam" id="PF00155">
    <property type="entry name" value="Aminotran_1_2"/>
    <property type="match status" value="1"/>
</dbReference>
<evidence type="ECO:0000256" key="5">
    <source>
        <dbReference type="ARBA" id="ARBA00022898"/>
    </source>
</evidence>
<keyword evidence="5" id="KW-0663">Pyridoxal phosphate</keyword>
<dbReference type="GO" id="GO:0030170">
    <property type="term" value="F:pyridoxal phosphate binding"/>
    <property type="evidence" value="ECO:0007669"/>
    <property type="project" value="InterPro"/>
</dbReference>
<gene>
    <name evidence="8" type="ORF">COU31_02310</name>
</gene>
<dbReference type="PANTHER" id="PTHR46383">
    <property type="entry name" value="ASPARTATE AMINOTRANSFERASE"/>
    <property type="match status" value="1"/>
</dbReference>
<dbReference type="PANTHER" id="PTHR46383:SF1">
    <property type="entry name" value="ASPARTATE AMINOTRANSFERASE"/>
    <property type="match status" value="1"/>
</dbReference>
<evidence type="ECO:0000256" key="1">
    <source>
        <dbReference type="ARBA" id="ARBA00001933"/>
    </source>
</evidence>
<dbReference type="InterPro" id="IPR015424">
    <property type="entry name" value="PyrdxlP-dep_Trfase"/>
</dbReference>
<dbReference type="InterPro" id="IPR004838">
    <property type="entry name" value="NHTrfase_class1_PyrdxlP-BS"/>
</dbReference>
<dbReference type="EC" id="2.6.1.-" evidence="6"/>
<evidence type="ECO:0000259" key="7">
    <source>
        <dbReference type="Pfam" id="PF00155"/>
    </source>
</evidence>
<keyword evidence="3 6" id="KW-0032">Aminotransferase</keyword>
<dbReference type="Proteomes" id="UP000231183">
    <property type="component" value="Unassembled WGS sequence"/>
</dbReference>
<dbReference type="InterPro" id="IPR015421">
    <property type="entry name" value="PyrdxlP-dep_Trfase_major"/>
</dbReference>
<reference evidence="9" key="1">
    <citation type="submission" date="2017-09" db="EMBL/GenBank/DDBJ databases">
        <title>Depth-based differentiation of microbial function through sediment-hosted aquifers and enrichment of novel symbionts in the deep terrestrial subsurface.</title>
        <authorList>
            <person name="Probst A.J."/>
            <person name="Ladd B."/>
            <person name="Jarett J.K."/>
            <person name="Geller-Mcgrath D.E."/>
            <person name="Sieber C.M.K."/>
            <person name="Emerson J.B."/>
            <person name="Anantharaman K."/>
            <person name="Thomas B.C."/>
            <person name="Malmstrom R."/>
            <person name="Stieglmeier M."/>
            <person name="Klingl A."/>
            <person name="Woyke T."/>
            <person name="Ryan C.M."/>
            <person name="Banfield J.F."/>
        </authorList>
    </citation>
    <scope>NUCLEOTIDE SEQUENCE [LARGE SCALE GENOMIC DNA]</scope>
</reference>
<comment type="cofactor">
    <cofactor evidence="1 6">
        <name>pyridoxal 5'-phosphate</name>
        <dbReference type="ChEBI" id="CHEBI:597326"/>
    </cofactor>
</comment>
<dbReference type="InterPro" id="IPR050596">
    <property type="entry name" value="AspAT/PAT-like"/>
</dbReference>
<accession>A0A2M6W443</accession>
<comment type="caution">
    <text evidence="8">The sequence shown here is derived from an EMBL/GenBank/DDBJ whole genome shotgun (WGS) entry which is preliminary data.</text>
</comment>
<dbReference type="PROSITE" id="PS00105">
    <property type="entry name" value="AA_TRANSFER_CLASS_1"/>
    <property type="match status" value="1"/>
</dbReference>
<evidence type="ECO:0000256" key="6">
    <source>
        <dbReference type="RuleBase" id="RU000481"/>
    </source>
</evidence>
<dbReference type="GO" id="GO:0006520">
    <property type="term" value="P:amino acid metabolic process"/>
    <property type="evidence" value="ECO:0007669"/>
    <property type="project" value="InterPro"/>
</dbReference>
<dbReference type="Gene3D" id="3.90.1150.10">
    <property type="entry name" value="Aspartate Aminotransferase, domain 1"/>
    <property type="match status" value="1"/>
</dbReference>
<evidence type="ECO:0000313" key="8">
    <source>
        <dbReference type="EMBL" id="PIT87547.1"/>
    </source>
</evidence>
<evidence type="ECO:0000256" key="4">
    <source>
        <dbReference type="ARBA" id="ARBA00022679"/>
    </source>
</evidence>
<dbReference type="FunFam" id="3.40.640.10:FF:000033">
    <property type="entry name" value="Aspartate aminotransferase"/>
    <property type="match status" value="1"/>
</dbReference>
<keyword evidence="4 6" id="KW-0808">Transferase</keyword>
<dbReference type="Gene3D" id="3.40.640.10">
    <property type="entry name" value="Type I PLP-dependent aspartate aminotransferase-like (Major domain)"/>
    <property type="match status" value="1"/>
</dbReference>
<organism evidence="8 9">
    <name type="scientific">Candidatus Magasanikbacteria bacterium CG10_big_fil_rev_8_21_14_0_10_40_10</name>
    <dbReference type="NCBI Taxonomy" id="1974648"/>
    <lineage>
        <taxon>Bacteria</taxon>
        <taxon>Candidatus Magasanikiibacteriota</taxon>
    </lineage>
</organism>
<dbReference type="AlphaFoldDB" id="A0A2M6W443"/>
<evidence type="ECO:0000313" key="9">
    <source>
        <dbReference type="Proteomes" id="UP000231183"/>
    </source>
</evidence>
<dbReference type="GO" id="GO:0008483">
    <property type="term" value="F:transaminase activity"/>
    <property type="evidence" value="ECO:0007669"/>
    <property type="project" value="UniProtKB-KW"/>
</dbReference>